<comment type="similarity">
    <text evidence="2 4">Belongs to the NrdI family.</text>
</comment>
<comment type="caution">
    <text evidence="5">The sequence shown here is derived from an EMBL/GenBank/DDBJ whole genome shotgun (WGS) entry which is preliminary data.</text>
</comment>
<dbReference type="FunFam" id="3.40.50.360:FF:000005">
    <property type="entry name" value="Protein NrdI"/>
    <property type="match status" value="1"/>
</dbReference>
<accession>A0A2N7TZ84</accession>
<evidence type="ECO:0000256" key="2">
    <source>
        <dbReference type="ARBA" id="ARBA00009942"/>
    </source>
</evidence>
<evidence type="ECO:0000313" key="5">
    <source>
        <dbReference type="EMBL" id="PMR73485.1"/>
    </source>
</evidence>
<dbReference type="PIRSF" id="PIRSF005087">
    <property type="entry name" value="NrdI"/>
    <property type="match status" value="1"/>
</dbReference>
<organism evidence="5 6">
    <name type="scientific">Billgrantia endophytica</name>
    <dbReference type="NCBI Taxonomy" id="2033802"/>
    <lineage>
        <taxon>Bacteria</taxon>
        <taxon>Pseudomonadati</taxon>
        <taxon>Pseudomonadota</taxon>
        <taxon>Gammaproteobacteria</taxon>
        <taxon>Oceanospirillales</taxon>
        <taxon>Halomonadaceae</taxon>
        <taxon>Billgrantia</taxon>
    </lineage>
</organism>
<reference evidence="5 6" key="1">
    <citation type="submission" date="2018-01" db="EMBL/GenBank/DDBJ databases">
        <title>Halomonas endophytica sp. nov., isolated from storage liquid in the stems of Populus euphratica.</title>
        <authorList>
            <person name="Chen C."/>
        </authorList>
    </citation>
    <scope>NUCLEOTIDE SEQUENCE [LARGE SCALE GENOMIC DNA]</scope>
    <source>
        <strain evidence="5 6">MC28</strain>
    </source>
</reference>
<dbReference type="GO" id="GO:0010181">
    <property type="term" value="F:FMN binding"/>
    <property type="evidence" value="ECO:0007669"/>
    <property type="project" value="InterPro"/>
</dbReference>
<name>A0A2N7TZ84_9GAMM</name>
<evidence type="ECO:0000256" key="1">
    <source>
        <dbReference type="ARBA" id="ARBA00003999"/>
    </source>
</evidence>
<evidence type="ECO:0000256" key="3">
    <source>
        <dbReference type="ARBA" id="ARBA00020129"/>
    </source>
</evidence>
<gene>
    <name evidence="4" type="primary">nrdI</name>
    <name evidence="5" type="ORF">C1H69_17330</name>
</gene>
<dbReference type="InterPro" id="IPR020852">
    <property type="entry name" value="RNR_Ib_NrdI_bac"/>
</dbReference>
<dbReference type="AlphaFoldDB" id="A0A2N7TZ84"/>
<dbReference type="SUPFAM" id="SSF52218">
    <property type="entry name" value="Flavoproteins"/>
    <property type="match status" value="1"/>
</dbReference>
<evidence type="ECO:0000313" key="6">
    <source>
        <dbReference type="Proteomes" id="UP000235803"/>
    </source>
</evidence>
<evidence type="ECO:0000256" key="4">
    <source>
        <dbReference type="HAMAP-Rule" id="MF_00128"/>
    </source>
</evidence>
<dbReference type="PANTHER" id="PTHR37297">
    <property type="entry name" value="PROTEIN NRDI"/>
    <property type="match status" value="1"/>
</dbReference>
<dbReference type="EMBL" id="PNRF01000036">
    <property type="protein sequence ID" value="PMR73485.1"/>
    <property type="molecule type" value="Genomic_DNA"/>
</dbReference>
<dbReference type="OrthoDB" id="350535at2"/>
<sequence>MLATHLHEADSEVPCKEGAASGEIVYFSTKSGNTHRFVEKLGLPATRIPLSRDEPLLKVDAPYILVVPTYGGGGVEGAVPGQVIRFLNDEHNRSLIRGVIASGNTNFGTAYCLGGRIVADKCRVPLLYRFELLGTADDVAKVRKGVNTFWKHEAWKRQA</sequence>
<dbReference type="Gene3D" id="3.40.50.360">
    <property type="match status" value="1"/>
</dbReference>
<comment type="function">
    <text evidence="1 4">Probably involved in ribonucleotide reductase function.</text>
</comment>
<dbReference type="NCBIfam" id="TIGR00333">
    <property type="entry name" value="nrdI"/>
    <property type="match status" value="1"/>
</dbReference>
<dbReference type="Pfam" id="PF07972">
    <property type="entry name" value="Flavodoxin_NdrI"/>
    <property type="match status" value="1"/>
</dbReference>
<dbReference type="InterPro" id="IPR004465">
    <property type="entry name" value="RNR_NrdI"/>
</dbReference>
<dbReference type="PANTHER" id="PTHR37297:SF1">
    <property type="entry name" value="PROTEIN NRDI"/>
    <property type="match status" value="1"/>
</dbReference>
<dbReference type="InterPro" id="IPR029039">
    <property type="entry name" value="Flavoprotein-like_sf"/>
</dbReference>
<dbReference type="RefSeq" id="WP_102654635.1">
    <property type="nucleotide sequence ID" value="NZ_PNRF01000036.1"/>
</dbReference>
<keyword evidence="6" id="KW-1185">Reference proteome</keyword>
<proteinExistence type="inferred from homology"/>
<dbReference type="Proteomes" id="UP000235803">
    <property type="component" value="Unassembled WGS sequence"/>
</dbReference>
<protein>
    <recommendedName>
        <fullName evidence="3 4">Protein NrdI</fullName>
    </recommendedName>
</protein>
<dbReference type="HAMAP" id="MF_00128">
    <property type="entry name" value="NrdI"/>
    <property type="match status" value="1"/>
</dbReference>